<evidence type="ECO:0000256" key="15">
    <source>
        <dbReference type="ARBA" id="ARBA00023305"/>
    </source>
</evidence>
<dbReference type="PROSITE" id="PS51117">
    <property type="entry name" value="LAMININ_NTER"/>
    <property type="match status" value="1"/>
</dbReference>
<keyword evidence="5" id="KW-0812">Transmembrane</keyword>
<dbReference type="InterPro" id="IPR036116">
    <property type="entry name" value="FN3_sf"/>
</dbReference>
<dbReference type="GO" id="GO:0007601">
    <property type="term" value="P:visual perception"/>
    <property type="evidence" value="ECO:0007669"/>
    <property type="project" value="UniProtKB-KW"/>
</dbReference>
<evidence type="ECO:0000256" key="19">
    <source>
        <dbReference type="PROSITE-ProRule" id="PRU00460"/>
    </source>
</evidence>
<dbReference type="FunFam" id="2.60.40.10:FF:001882">
    <property type="entry name" value="Usherin"/>
    <property type="match status" value="1"/>
</dbReference>
<feature type="domain" description="Laminin EGF-like" evidence="21">
    <location>
        <begin position="694"/>
        <end position="744"/>
    </location>
</feature>
<evidence type="ECO:0000256" key="5">
    <source>
        <dbReference type="ARBA" id="ARBA00022692"/>
    </source>
</evidence>
<dbReference type="Pfam" id="PF00041">
    <property type="entry name" value="fn3"/>
    <property type="match status" value="3"/>
</dbReference>
<dbReference type="CDD" id="cd00055">
    <property type="entry name" value="EGF_Lam"/>
    <property type="match status" value="9"/>
</dbReference>
<feature type="disulfide bond" evidence="19">
    <location>
        <begin position="350"/>
        <end position="359"/>
    </location>
</feature>
<dbReference type="FunFam" id="2.10.25.10:FF:000094">
    <property type="entry name" value="Laminin subunit alpha-2"/>
    <property type="match status" value="1"/>
</dbReference>
<dbReference type="SMART" id="SM00060">
    <property type="entry name" value="FN3"/>
    <property type="match status" value="4"/>
</dbReference>
<evidence type="ECO:0000313" key="24">
    <source>
        <dbReference type="Ensembl" id="ENSLAFP00000001458.4"/>
    </source>
</evidence>
<dbReference type="FunFam" id="2.10.25.10:FF:000330">
    <property type="entry name" value="usherin"/>
    <property type="match status" value="1"/>
</dbReference>
<dbReference type="SMR" id="G3SP58"/>
<feature type="disulfide bond" evidence="19">
    <location>
        <begin position="745"/>
        <end position="757"/>
    </location>
</feature>
<dbReference type="Gene3D" id="2.10.25.10">
    <property type="entry name" value="Laminin"/>
    <property type="match status" value="9"/>
</dbReference>
<dbReference type="Pfam" id="PF00055">
    <property type="entry name" value="Laminin_N"/>
    <property type="match status" value="1"/>
</dbReference>
<keyword evidence="14 19" id="KW-0424">Laminin EGF-like domain</keyword>
<dbReference type="FunFam" id="2.60.120.260:FF:000069">
    <property type="entry name" value="Usherin"/>
    <property type="match status" value="1"/>
</dbReference>
<dbReference type="SMART" id="SM00136">
    <property type="entry name" value="LamNT"/>
    <property type="match status" value="1"/>
</dbReference>
<keyword evidence="3" id="KW-0964">Secreted</keyword>
<dbReference type="Gene3D" id="2.60.120.260">
    <property type="entry name" value="Galactose-binding domain-like"/>
    <property type="match status" value="1"/>
</dbReference>
<feature type="domain" description="Laminin EGF-like" evidence="21">
    <location>
        <begin position="537"/>
        <end position="589"/>
    </location>
</feature>
<dbReference type="PROSITE" id="PS50027">
    <property type="entry name" value="EGF_LAM_2"/>
    <property type="match status" value="9"/>
</dbReference>
<feature type="domain" description="Fibronectin type-III" evidence="22">
    <location>
        <begin position="988"/>
        <end position="1106"/>
    </location>
</feature>
<accession>G3SP58</accession>
<dbReference type="InterPro" id="IPR050440">
    <property type="entry name" value="Laminin/Netrin_ECM"/>
</dbReference>
<dbReference type="PANTHER" id="PTHR10574">
    <property type="entry name" value="NETRIN/LAMININ-RELATED"/>
    <property type="match status" value="1"/>
</dbReference>
<dbReference type="AlphaFoldDB" id="G3SP58"/>
<keyword evidence="2" id="KW-1003">Cell membrane</keyword>
<feature type="disulfide bond" evidence="19">
    <location>
        <begin position="728"/>
        <end position="742"/>
    </location>
</feature>
<reference evidence="24 25" key="1">
    <citation type="submission" date="2009-06" db="EMBL/GenBank/DDBJ databases">
        <title>The Genome Sequence of Loxodonta africana (African elephant).</title>
        <authorList>
            <person name="Di Palma F."/>
            <person name="Heiman D."/>
            <person name="Young S."/>
            <person name="Johnson J."/>
            <person name="Lander E.S."/>
            <person name="Lindblad-Toh K."/>
        </authorList>
    </citation>
    <scope>NUCLEOTIDE SEQUENCE [LARGE SCALE GENOMIC DNA]</scope>
    <source>
        <strain evidence="24 25">Isolate ISIS603380</strain>
    </source>
</reference>
<dbReference type="Pfam" id="PF00053">
    <property type="entry name" value="EGF_laminin"/>
    <property type="match status" value="10"/>
</dbReference>
<dbReference type="FunFam" id="2.10.25.10:FF:000376">
    <property type="entry name" value="usherin"/>
    <property type="match status" value="1"/>
</dbReference>
<evidence type="ECO:0000256" key="17">
    <source>
        <dbReference type="ARBA" id="ARBA00065195"/>
    </source>
</evidence>
<dbReference type="GO" id="GO:0005576">
    <property type="term" value="C:extracellular region"/>
    <property type="evidence" value="ECO:0007669"/>
    <property type="project" value="UniProtKB-SubCell"/>
</dbReference>
<dbReference type="eggNOG" id="KOG1836">
    <property type="taxonomic scope" value="Eukaryota"/>
</dbReference>
<comment type="subcellular location">
    <subcellularLocation>
        <location evidence="16">Cell projection</location>
        <location evidence="16">Stereocilium membrane</location>
        <topology evidence="16">Single-pass type I membrane protein</topology>
    </subcellularLocation>
    <subcellularLocation>
        <location evidence="1">Secreted</location>
    </subcellularLocation>
</comment>
<dbReference type="FunFam" id="2.10.25.10:FF:000412">
    <property type="entry name" value="Usherin"/>
    <property type="match status" value="1"/>
</dbReference>
<keyword evidence="11 19" id="KW-1015">Disulfide bond</keyword>
<dbReference type="SMART" id="SM00180">
    <property type="entry name" value="EGF_Lam"/>
    <property type="match status" value="10"/>
</dbReference>
<dbReference type="InterPro" id="IPR002049">
    <property type="entry name" value="LE_dom"/>
</dbReference>
<feature type="disulfide bond" evidence="19">
    <location>
        <begin position="406"/>
        <end position="415"/>
    </location>
</feature>
<evidence type="ECO:0000313" key="25">
    <source>
        <dbReference type="Proteomes" id="UP000007646"/>
    </source>
</evidence>
<dbReference type="SUPFAM" id="SSF49265">
    <property type="entry name" value="Fibronectin type III"/>
    <property type="match status" value="2"/>
</dbReference>
<keyword evidence="4" id="KW-0716">Sensory transduction</keyword>
<feature type="disulfide bond" evidence="19">
    <location>
        <begin position="665"/>
        <end position="674"/>
    </location>
</feature>
<dbReference type="FunFam" id="2.60.40.10:FF:001172">
    <property type="entry name" value="Usherin"/>
    <property type="match status" value="1"/>
</dbReference>
<feature type="disulfide bond" evidence="19">
    <location>
        <begin position="489"/>
        <end position="501"/>
    </location>
</feature>
<keyword evidence="15" id="KW-0844">Vision</keyword>
<dbReference type="InParanoid" id="G3SP58"/>
<feature type="disulfide bond" evidence="19">
    <location>
        <begin position="459"/>
        <end position="468"/>
    </location>
</feature>
<feature type="domain" description="Fibronectin type-III" evidence="22">
    <location>
        <begin position="801"/>
        <end position="889"/>
    </location>
</feature>
<dbReference type="InterPro" id="IPR013783">
    <property type="entry name" value="Ig-like_fold"/>
</dbReference>
<dbReference type="GO" id="GO:0060171">
    <property type="term" value="C:stereocilium membrane"/>
    <property type="evidence" value="ECO:0007669"/>
    <property type="project" value="UniProtKB-SubCell"/>
</dbReference>
<dbReference type="FunFam" id="2.10.25.10:FF:000275">
    <property type="entry name" value="usherin"/>
    <property type="match status" value="1"/>
</dbReference>
<dbReference type="PROSITE" id="PS50853">
    <property type="entry name" value="FN3"/>
    <property type="match status" value="4"/>
</dbReference>
<dbReference type="InterPro" id="IPR003961">
    <property type="entry name" value="FN3_dom"/>
</dbReference>
<evidence type="ECO:0000256" key="10">
    <source>
        <dbReference type="ARBA" id="ARBA00023136"/>
    </source>
</evidence>
<evidence type="ECO:0000256" key="11">
    <source>
        <dbReference type="ARBA" id="ARBA00023157"/>
    </source>
</evidence>
<feature type="region of interest" description="Disordered" evidence="20">
    <location>
        <begin position="1052"/>
        <end position="1071"/>
    </location>
</feature>
<dbReference type="GO" id="GO:0009887">
    <property type="term" value="P:animal organ morphogenesis"/>
    <property type="evidence" value="ECO:0007669"/>
    <property type="project" value="TreeGrafter"/>
</dbReference>
<dbReference type="GO" id="GO:0045494">
    <property type="term" value="P:photoreceptor cell maintenance"/>
    <property type="evidence" value="ECO:0007669"/>
    <property type="project" value="UniProtKB-ARBA"/>
</dbReference>
<dbReference type="GO" id="GO:0005518">
    <property type="term" value="F:collagen binding"/>
    <property type="evidence" value="ECO:0007669"/>
    <property type="project" value="UniProtKB-ARBA"/>
</dbReference>
<dbReference type="PRINTS" id="PR00011">
    <property type="entry name" value="EGFLAMININ"/>
</dbReference>
<feature type="domain" description="Laminin EGF-like" evidence="21">
    <location>
        <begin position="436"/>
        <end position="488"/>
    </location>
</feature>
<dbReference type="FunFam" id="2.10.25.10:FF:000090">
    <property type="entry name" value="laminin subunit alpha"/>
    <property type="match status" value="2"/>
</dbReference>
<keyword evidence="10" id="KW-0472">Membrane</keyword>
<keyword evidence="12" id="KW-0325">Glycoprotein</keyword>
<evidence type="ECO:0000256" key="4">
    <source>
        <dbReference type="ARBA" id="ARBA00022606"/>
    </source>
</evidence>
<feature type="disulfide bond" evidence="19">
    <location>
        <begin position="491"/>
        <end position="508"/>
    </location>
</feature>
<dbReference type="Proteomes" id="UP000007646">
    <property type="component" value="Unassembled WGS sequence"/>
</dbReference>
<evidence type="ECO:0000256" key="7">
    <source>
        <dbReference type="ARBA" id="ARBA00022737"/>
    </source>
</evidence>
<feature type="domain" description="Laminin EGF-like" evidence="21">
    <location>
        <begin position="383"/>
        <end position="435"/>
    </location>
</feature>
<feature type="domain" description="Laminin EGF-like" evidence="21">
    <location>
        <begin position="590"/>
        <end position="642"/>
    </location>
</feature>
<dbReference type="GO" id="GO:0005604">
    <property type="term" value="C:basement membrane"/>
    <property type="evidence" value="ECO:0007669"/>
    <property type="project" value="TreeGrafter"/>
</dbReference>
<reference evidence="24" key="3">
    <citation type="submission" date="2025-09" db="UniProtKB">
        <authorList>
            <consortium name="Ensembl"/>
        </authorList>
    </citation>
    <scope>IDENTIFICATION</scope>
    <source>
        <strain evidence="24">Isolate ISIS603380</strain>
    </source>
</reference>
<feature type="domain" description="Laminin EGF-like" evidence="21">
    <location>
        <begin position="745"/>
        <end position="795"/>
    </location>
</feature>
<organism evidence="24 25">
    <name type="scientific">Loxodonta africana</name>
    <name type="common">African elephant</name>
    <dbReference type="NCBI Taxonomy" id="9785"/>
    <lineage>
        <taxon>Eukaryota</taxon>
        <taxon>Metazoa</taxon>
        <taxon>Chordata</taxon>
        <taxon>Craniata</taxon>
        <taxon>Vertebrata</taxon>
        <taxon>Euteleostomi</taxon>
        <taxon>Mammalia</taxon>
        <taxon>Eutheria</taxon>
        <taxon>Afrotheria</taxon>
        <taxon>Proboscidea</taxon>
        <taxon>Elephantidae</taxon>
        <taxon>Loxodonta</taxon>
    </lineage>
</organism>
<feature type="domain" description="Fibronectin type-III" evidence="22">
    <location>
        <begin position="893"/>
        <end position="987"/>
    </location>
</feature>
<dbReference type="Ensembl" id="ENSLAFT00000001749.4">
    <property type="protein sequence ID" value="ENSLAFP00000001458.4"/>
    <property type="gene ID" value="ENSLAFG00000001746.4"/>
</dbReference>
<keyword evidence="9" id="KW-1133">Transmembrane helix</keyword>
<evidence type="ECO:0000256" key="8">
    <source>
        <dbReference type="ARBA" id="ARBA00022740"/>
    </source>
</evidence>
<dbReference type="HOGENOM" id="CLU_260947_0_0_1"/>
<dbReference type="GO" id="GO:0009888">
    <property type="term" value="P:tissue development"/>
    <property type="evidence" value="ECO:0007669"/>
    <property type="project" value="TreeGrafter"/>
</dbReference>
<dbReference type="PROSITE" id="PS01248">
    <property type="entry name" value="EGF_LAM_1"/>
    <property type="match status" value="3"/>
</dbReference>
<dbReference type="OMA" id="KPYRCFC"/>
<dbReference type="FunFam" id="2.10.25.10:FF:000313">
    <property type="entry name" value="Usherin"/>
    <property type="match status" value="1"/>
</dbReference>
<feature type="disulfide bond" evidence="19">
    <location>
        <begin position="677"/>
        <end position="691"/>
    </location>
</feature>
<comment type="caution">
    <text evidence="19">Lacks conserved residue(s) required for the propagation of feature annotation.</text>
</comment>
<dbReference type="SUPFAM" id="SSF57196">
    <property type="entry name" value="EGF/Laminin"/>
    <property type="match status" value="10"/>
</dbReference>
<evidence type="ECO:0000259" key="21">
    <source>
        <dbReference type="PROSITE" id="PS50027"/>
    </source>
</evidence>
<dbReference type="CDD" id="cd00063">
    <property type="entry name" value="FN3"/>
    <property type="match status" value="4"/>
</dbReference>
<dbReference type="InterPro" id="IPR008211">
    <property type="entry name" value="Laminin_N"/>
</dbReference>
<evidence type="ECO:0000256" key="18">
    <source>
        <dbReference type="ARBA" id="ARBA00072076"/>
    </source>
</evidence>
<evidence type="ECO:0000256" key="12">
    <source>
        <dbReference type="ARBA" id="ARBA00023180"/>
    </source>
</evidence>
<evidence type="ECO:0000256" key="3">
    <source>
        <dbReference type="ARBA" id="ARBA00022525"/>
    </source>
</evidence>
<feature type="disulfide bond" evidence="19">
    <location>
        <begin position="510"/>
        <end position="519"/>
    </location>
</feature>
<dbReference type="STRING" id="9785.ENSLAFP00000001458"/>
<evidence type="ECO:0000259" key="22">
    <source>
        <dbReference type="PROSITE" id="PS50853"/>
    </source>
</evidence>
<dbReference type="FunFam" id="2.10.25.10:FF:000224">
    <property type="entry name" value="Usherin"/>
    <property type="match status" value="1"/>
</dbReference>
<dbReference type="FunFam" id="2.60.40.10:FF:001052">
    <property type="entry name" value="Usherin"/>
    <property type="match status" value="1"/>
</dbReference>
<feature type="domain" description="Laminin EGF-like" evidence="21">
    <location>
        <begin position="643"/>
        <end position="693"/>
    </location>
</feature>
<feature type="domain" description="Laminin N-terminal" evidence="23">
    <location>
        <begin position="19"/>
        <end position="259"/>
    </location>
</feature>
<keyword evidence="7" id="KW-0677">Repeat</keyword>
<feature type="domain" description="Laminin EGF-like" evidence="21">
    <location>
        <begin position="489"/>
        <end position="536"/>
    </location>
</feature>
<feature type="compositionally biased region" description="Polar residues" evidence="20">
    <location>
        <begin position="1053"/>
        <end position="1069"/>
    </location>
</feature>
<feature type="compositionally biased region" description="Polar residues" evidence="20">
    <location>
        <begin position="806"/>
        <end position="819"/>
    </location>
</feature>
<evidence type="ECO:0000259" key="23">
    <source>
        <dbReference type="PROSITE" id="PS51117"/>
    </source>
</evidence>
<dbReference type="GeneTree" id="ENSGT00940000158456"/>
<feature type="disulfide bond" evidence="19">
    <location>
        <begin position="747"/>
        <end position="764"/>
    </location>
</feature>
<reference evidence="24" key="2">
    <citation type="submission" date="2025-08" db="UniProtKB">
        <authorList>
            <consortium name="Ensembl"/>
        </authorList>
    </citation>
    <scope>IDENTIFICATION</scope>
    <source>
        <strain evidence="24">Isolate ISIS603380</strain>
    </source>
</reference>
<proteinExistence type="predicted"/>
<sequence length="1213" mass="133640">GLQQFVGRMQDFRLYQVALTNSPHREILEVFSGDLLTVHIQSECRCPGSHPRIHPLQQRYCIPNGAEDTTENRVSRLNPKARPLSFVNDNDIGTSWVSRVFTNITQLDQGVTISVDLENGQYQVFYIIIQFFSPQPAAIRIQRKKEDSLDWEDWQYFARNCSVFGMRNNGGLENPDSVNCLQLPNFTPYSRGNVTFSILTPGPNHRPGYNDFYNTPSLQEFVKATQIRFDFYGQYYTTETAVNLRHRYYAVDEITISGRCQCYGHADTCDTTSQPYRCLCSQESFTEGFHCDRCLPLYNDKPFRQGDQVHAFNCKPCQCNSHSRSCHYDISVDPFPAEHRRGGGGVCDDCEHNTTGRNCELCKDYFFRQVDADPSAIDVCKPCDCDTVGTRNSSLVCDQIGGQCNCKRHVSGRRCSHCQDGFYNLQELDPEGCSPCNCNTSGTVDGDITCHQNSGQCKCKANVIGLRCDHCDFGFKFLTSWNDAGCEPCQCNPHGSVNRFCHPLSGQCKCKKEAKGLQCDTCRENFYRLDVTTCKSCDCDMAGTLSGTVCNAKTGQCTCKPNFGGRQCSECLEGYFHLRQQNNSFLCLPCNCDQTGTVNGSVLCEKSTGQCPCKLGVTGLHCNQCKPHRYNLTIGSFQGCQMCKCDSLGTLPGTMCDPISGQCLCLPNRQGRRCNQCQPGFYISPGNVTGCLPCSCHVTGAVSQICNSLTGQCVCQDASIAGQGCDHCKDHYFGFDPQTGRCQPCNCHLSGALNETCHSVTGHCFCKRFVTGSKCDTCVPSASHLDVNNLLGCSKTPSQQPPPRGQVQSSSAINLSWSPPDSPNAPWLSYSLFRDDFEIYTTEDQYPYNIQYFLDTALSPYTSYSYYIETTNVHGSTRSAAVTYRTKSGVPQGSLNLSCIIPISSDSVKLTWTAPSNESGPIEKYILSCSPLEGSQQCSPYEGRETSATIRNLAPFTTYRFSVQACTSGGCLHSLPITVTTAQAPPQGLSPPLLQKTSSTELHVEWAPPSEPNGIIIRYELYMKRLNSNGESRSAESRVFTNSGWLSPHPFTESANGNALQPPQTTTDITGLEPYTNYGFRVLAVNMAGSVSSAWTSERTGESVPVFMIPPSVFPLSPHALNVSWEKPTDNVTRGEVVGYNVNMISKQSPQQSSPVASSQVLYTAKSQELSYVVKGLKPYRMYDFTISLCNSVGCVTSAPGAGRTSAAGKQVL</sequence>
<feature type="disulfide bond" evidence="19">
    <location>
        <begin position="766"/>
        <end position="775"/>
    </location>
</feature>
<feature type="disulfide bond" evidence="19">
    <location>
        <begin position="559"/>
        <end position="568"/>
    </location>
</feature>
<keyword evidence="25" id="KW-1185">Reference proteome</keyword>
<feature type="disulfide bond" evidence="19">
    <location>
        <begin position="613"/>
        <end position="622"/>
    </location>
</feature>
<protein>
    <recommendedName>
        <fullName evidence="18">Usherin</fullName>
    </recommendedName>
</protein>
<evidence type="ECO:0000256" key="20">
    <source>
        <dbReference type="SAM" id="MobiDB-lite"/>
    </source>
</evidence>
<evidence type="ECO:0000256" key="6">
    <source>
        <dbReference type="ARBA" id="ARBA00022729"/>
    </source>
</evidence>
<keyword evidence="8" id="KW-1009">Hearing</keyword>
<keyword evidence="6" id="KW-0732">Signal</keyword>
<dbReference type="GO" id="GO:0007605">
    <property type="term" value="P:sensory perception of sound"/>
    <property type="evidence" value="ECO:0007669"/>
    <property type="project" value="UniProtKB-KW"/>
</dbReference>
<evidence type="ECO:0000256" key="13">
    <source>
        <dbReference type="ARBA" id="ARBA00023273"/>
    </source>
</evidence>
<keyword evidence="13" id="KW-0966">Cell projection</keyword>
<feature type="domain" description="Fibronectin type-III" evidence="22">
    <location>
        <begin position="1107"/>
        <end position="1211"/>
    </location>
</feature>
<evidence type="ECO:0000256" key="1">
    <source>
        <dbReference type="ARBA" id="ARBA00004613"/>
    </source>
</evidence>
<evidence type="ECO:0000256" key="2">
    <source>
        <dbReference type="ARBA" id="ARBA00022475"/>
    </source>
</evidence>
<comment type="subunit">
    <text evidence="17">Interacts with collagen IV and fibronectin via its laminin EGF-like domains. Interaction with collagen may be required for stable integration into the basement membrane. Interacts with NINL. Interacts with USH1C. Component of USH2 complex, composed of ADGRV1, PDZD7, USH2A and WHRN. Interacts with ADGRV1/MASS1 (via N-terminal PDZ domain). Interacts (via the cytoplasmic region) with WHRN. Interacts (via the cytoplasmic region) with PDZD7. Interacts (via the cytoplasmic region) with VEZT and MYO7A (via MyTH4-FERM domains); the interaction associates VEZT with the USH2 complex at the stereocilia base.</text>
</comment>
<dbReference type="FunFam" id="2.60.40.10:FF:001085">
    <property type="entry name" value="Usherin"/>
    <property type="match status" value="1"/>
</dbReference>
<dbReference type="Gene3D" id="2.60.40.10">
    <property type="entry name" value="Immunoglobulins"/>
    <property type="match status" value="4"/>
</dbReference>
<feature type="disulfide bond" evidence="19">
    <location>
        <begin position="694"/>
        <end position="706"/>
    </location>
</feature>
<feature type="domain" description="Laminin EGF-like" evidence="21">
    <location>
        <begin position="317"/>
        <end position="382"/>
    </location>
</feature>
<evidence type="ECO:0000256" key="16">
    <source>
        <dbReference type="ARBA" id="ARBA00060418"/>
    </source>
</evidence>
<dbReference type="PANTHER" id="PTHR10574:SF274">
    <property type="entry name" value="USHERIN"/>
    <property type="match status" value="1"/>
</dbReference>
<name>G3SP58_LOXAF</name>
<evidence type="ECO:0000256" key="9">
    <source>
        <dbReference type="ARBA" id="ARBA00022989"/>
    </source>
</evidence>
<feature type="region of interest" description="Disordered" evidence="20">
    <location>
        <begin position="796"/>
        <end position="819"/>
    </location>
</feature>
<evidence type="ECO:0000256" key="14">
    <source>
        <dbReference type="ARBA" id="ARBA00023292"/>
    </source>
</evidence>
<feature type="disulfide bond" evidence="19">
    <location>
        <begin position="696"/>
        <end position="713"/>
    </location>
</feature>